<keyword evidence="1" id="KW-0472">Membrane</keyword>
<dbReference type="RefSeq" id="WP_147894224.1">
    <property type="nucleotide sequence ID" value="NZ_BAAANR010000001.1"/>
</dbReference>
<accession>A0A5C8I3G9</accession>
<comment type="caution">
    <text evidence="3">The sequence shown here is derived from an EMBL/GenBank/DDBJ whole genome shotgun (WGS) entry which is preliminary data.</text>
</comment>
<dbReference type="EMBL" id="VRSV01000001">
    <property type="protein sequence ID" value="TXK13577.1"/>
    <property type="molecule type" value="Genomic_DNA"/>
</dbReference>
<sequence>MTAIDSPRRRPRTFWADARFLTGIVVIALSTCGVWLVVAAARQTEPVYAATRTIVPGEAVAPSDLRVVDVALGQARHSYLSASALEDALVATRTIGEGELVPVGAVGDAGGARTTSVVVRSTTEVSEAIEVGTRVEVWHAPPRDRETFETPRVLIADATVAGVARDDAMVGRPTATLELVIARADVATVLQAQSDGSVLSVVPIVGATR</sequence>
<keyword evidence="1" id="KW-1133">Transmembrane helix</keyword>
<name>A0A5C8I3G9_9MICO</name>
<protein>
    <recommendedName>
        <fullName evidence="2">SAF domain-containing protein</fullName>
    </recommendedName>
</protein>
<evidence type="ECO:0000313" key="4">
    <source>
        <dbReference type="Proteomes" id="UP000321034"/>
    </source>
</evidence>
<evidence type="ECO:0000259" key="2">
    <source>
        <dbReference type="SMART" id="SM00858"/>
    </source>
</evidence>
<feature type="domain" description="SAF" evidence="2">
    <location>
        <begin position="45"/>
        <end position="107"/>
    </location>
</feature>
<dbReference type="OrthoDB" id="5083100at2"/>
<reference evidence="3 4" key="1">
    <citation type="submission" date="2019-08" db="EMBL/GenBank/DDBJ databases">
        <authorList>
            <person name="Dong K."/>
        </authorList>
    </citation>
    <scope>NUCLEOTIDE SEQUENCE [LARGE SCALE GENOMIC DNA]</scope>
    <source>
        <strain evidence="3 4">JCM14558</strain>
    </source>
</reference>
<dbReference type="Proteomes" id="UP000321034">
    <property type="component" value="Unassembled WGS sequence"/>
</dbReference>
<proteinExistence type="predicted"/>
<gene>
    <name evidence="3" type="ORF">FVP77_09390</name>
</gene>
<dbReference type="CDD" id="cd11614">
    <property type="entry name" value="SAF_CpaB_FlgA_like"/>
    <property type="match status" value="1"/>
</dbReference>
<organism evidence="3 4">
    <name type="scientific">Microbacterium hatanonis</name>
    <dbReference type="NCBI Taxonomy" id="404366"/>
    <lineage>
        <taxon>Bacteria</taxon>
        <taxon>Bacillati</taxon>
        <taxon>Actinomycetota</taxon>
        <taxon>Actinomycetes</taxon>
        <taxon>Micrococcales</taxon>
        <taxon>Microbacteriaceae</taxon>
        <taxon>Microbacterium</taxon>
    </lineage>
</organism>
<feature type="transmembrane region" description="Helical" evidence="1">
    <location>
        <begin position="20"/>
        <end position="41"/>
    </location>
</feature>
<dbReference type="AlphaFoldDB" id="A0A5C8I3G9"/>
<evidence type="ECO:0000313" key="3">
    <source>
        <dbReference type="EMBL" id="TXK13577.1"/>
    </source>
</evidence>
<dbReference type="InterPro" id="IPR013974">
    <property type="entry name" value="SAF"/>
</dbReference>
<evidence type="ECO:0000256" key="1">
    <source>
        <dbReference type="SAM" id="Phobius"/>
    </source>
</evidence>
<keyword evidence="4" id="KW-1185">Reference proteome</keyword>
<dbReference type="SMART" id="SM00858">
    <property type="entry name" value="SAF"/>
    <property type="match status" value="1"/>
</dbReference>
<keyword evidence="1" id="KW-0812">Transmembrane</keyword>